<dbReference type="OrthoDB" id="308160at2759"/>
<reference evidence="1" key="1">
    <citation type="submission" date="2021-01" db="EMBL/GenBank/DDBJ databases">
        <authorList>
            <consortium name="Genoscope - CEA"/>
            <person name="William W."/>
        </authorList>
    </citation>
    <scope>NUCLEOTIDE SEQUENCE</scope>
</reference>
<keyword evidence="2" id="KW-1185">Reference proteome</keyword>
<name>A0A8S1K9I1_9CILI</name>
<comment type="caution">
    <text evidence="1">The sequence shown here is derived from an EMBL/GenBank/DDBJ whole genome shotgun (WGS) entry which is preliminary data.</text>
</comment>
<proteinExistence type="predicted"/>
<organism evidence="1 2">
    <name type="scientific">Paramecium sonneborni</name>
    <dbReference type="NCBI Taxonomy" id="65129"/>
    <lineage>
        <taxon>Eukaryota</taxon>
        <taxon>Sar</taxon>
        <taxon>Alveolata</taxon>
        <taxon>Ciliophora</taxon>
        <taxon>Intramacronucleata</taxon>
        <taxon>Oligohymenophorea</taxon>
        <taxon>Peniculida</taxon>
        <taxon>Parameciidae</taxon>
        <taxon>Paramecium</taxon>
    </lineage>
</organism>
<dbReference type="EMBL" id="CAJJDN010000005">
    <property type="protein sequence ID" value="CAD8051233.1"/>
    <property type="molecule type" value="Genomic_DNA"/>
</dbReference>
<protein>
    <submittedName>
        <fullName evidence="1">Uncharacterized protein</fullName>
    </submittedName>
</protein>
<accession>A0A8S1K9I1</accession>
<evidence type="ECO:0000313" key="2">
    <source>
        <dbReference type="Proteomes" id="UP000692954"/>
    </source>
</evidence>
<evidence type="ECO:0000313" key="1">
    <source>
        <dbReference type="EMBL" id="CAD8051233.1"/>
    </source>
</evidence>
<dbReference type="AlphaFoldDB" id="A0A8S1K9I1"/>
<sequence length="172" mass="19983">MEIILQIVNEINKSQSKGQDLMIEQFLVGYLIGTGEIKSVEEVNNLIQQLSSIKKRMDDGEISSFSRDYFINQKLKGLELLGGQFQNIKQVKKQINRQIIQDNDPSNIKKNDDQEQNTQEIEKSKLNQQNIKQKEDIEEKNNAFLKQSQKNYNARISKVVQNSKVNQKQNQQ</sequence>
<gene>
    <name evidence="1" type="ORF">PSON_ATCC_30995.1.T0050465</name>
</gene>
<dbReference type="Proteomes" id="UP000692954">
    <property type="component" value="Unassembled WGS sequence"/>
</dbReference>